<comment type="caution">
    <text evidence="2">The sequence shown here is derived from an EMBL/GenBank/DDBJ whole genome shotgun (WGS) entry which is preliminary data.</text>
</comment>
<dbReference type="PANTHER" id="PTHR34504:SF2">
    <property type="entry name" value="UPF0150 PROTEIN SSL0259"/>
    <property type="match status" value="1"/>
</dbReference>
<dbReference type="RefSeq" id="WP_229641296.1">
    <property type="nucleotide sequence ID" value="NZ_JADWDC010000038.1"/>
</dbReference>
<dbReference type="AlphaFoldDB" id="A0A964FIK0"/>
<gene>
    <name evidence="2" type="ORF">I4641_14700</name>
</gene>
<evidence type="ECO:0000313" key="2">
    <source>
        <dbReference type="EMBL" id="MCC0178228.1"/>
    </source>
</evidence>
<dbReference type="InterPro" id="IPR031807">
    <property type="entry name" value="HicB-like"/>
</dbReference>
<dbReference type="EMBL" id="JADWDC010000038">
    <property type="protein sequence ID" value="MCC0178228.1"/>
    <property type="molecule type" value="Genomic_DNA"/>
</dbReference>
<protein>
    <submittedName>
        <fullName evidence="2">Type II toxin-antitoxin system HicB family antitoxin</fullName>
    </submittedName>
</protein>
<name>A0A964FIK0_9CYAN</name>
<dbReference type="PANTHER" id="PTHR34504">
    <property type="entry name" value="ANTITOXIN HICB"/>
    <property type="match status" value="1"/>
</dbReference>
<keyword evidence="3" id="KW-1185">Reference proteome</keyword>
<feature type="domain" description="HicB-like antitoxin of toxin-antitoxin system" evidence="1">
    <location>
        <begin position="21"/>
        <end position="73"/>
    </location>
</feature>
<accession>A0A964FIK0</accession>
<dbReference type="InterPro" id="IPR035069">
    <property type="entry name" value="TTHA1013/TTHA0281-like"/>
</dbReference>
<dbReference type="Gene3D" id="3.30.160.250">
    <property type="match status" value="1"/>
</dbReference>
<evidence type="ECO:0000313" key="3">
    <source>
        <dbReference type="Proteomes" id="UP000729733"/>
    </source>
</evidence>
<reference evidence="2" key="1">
    <citation type="journal article" date="2021" name="Antonie Van Leeuwenhoek">
        <title>Draft genome and description of Waterburya agarophytonicola gen. nov. sp. nov. (Pleurocapsales, Cyanobacteria): a seaweed symbiont.</title>
        <authorList>
            <person name="Bonthond G."/>
            <person name="Shalygin S."/>
            <person name="Bayer T."/>
            <person name="Weinberger F."/>
        </authorList>
    </citation>
    <scope>NUCLEOTIDE SEQUENCE</scope>
    <source>
        <strain evidence="2">KI4</strain>
    </source>
</reference>
<sequence length="80" mass="9206">MEEPGLKIQHDSLSYYLSLQYPIDVYPERRGFTVMIPDLPGCMSQGMTMDEAMINIDRAKHLWLETVYAKDKTSIPLPSK</sequence>
<dbReference type="Proteomes" id="UP000729733">
    <property type="component" value="Unassembled WGS sequence"/>
</dbReference>
<proteinExistence type="predicted"/>
<organism evidence="2 3">
    <name type="scientific">Waterburya agarophytonicola KI4</name>
    <dbReference type="NCBI Taxonomy" id="2874699"/>
    <lineage>
        <taxon>Bacteria</taxon>
        <taxon>Bacillati</taxon>
        <taxon>Cyanobacteriota</taxon>
        <taxon>Cyanophyceae</taxon>
        <taxon>Pleurocapsales</taxon>
        <taxon>Hyellaceae</taxon>
        <taxon>Waterburya</taxon>
        <taxon>Waterburya agarophytonicola</taxon>
    </lineage>
</organism>
<dbReference type="SUPFAM" id="SSF143100">
    <property type="entry name" value="TTHA1013/TTHA0281-like"/>
    <property type="match status" value="1"/>
</dbReference>
<evidence type="ECO:0000259" key="1">
    <source>
        <dbReference type="Pfam" id="PF15919"/>
    </source>
</evidence>
<dbReference type="InterPro" id="IPR051404">
    <property type="entry name" value="TA_system_antitoxin"/>
</dbReference>
<dbReference type="Pfam" id="PF15919">
    <property type="entry name" value="HicB_lk_antitox"/>
    <property type="match status" value="1"/>
</dbReference>